<name>A0A2G2YRC5_CAPAN</name>
<keyword evidence="2" id="KW-1185">Reference proteome</keyword>
<organism evidence="1 2">
    <name type="scientific">Capsicum annuum</name>
    <name type="common">Capsicum pepper</name>
    <dbReference type="NCBI Taxonomy" id="4072"/>
    <lineage>
        <taxon>Eukaryota</taxon>
        <taxon>Viridiplantae</taxon>
        <taxon>Streptophyta</taxon>
        <taxon>Embryophyta</taxon>
        <taxon>Tracheophyta</taxon>
        <taxon>Spermatophyta</taxon>
        <taxon>Magnoliopsida</taxon>
        <taxon>eudicotyledons</taxon>
        <taxon>Gunneridae</taxon>
        <taxon>Pentapetalae</taxon>
        <taxon>asterids</taxon>
        <taxon>lamiids</taxon>
        <taxon>Solanales</taxon>
        <taxon>Solanaceae</taxon>
        <taxon>Solanoideae</taxon>
        <taxon>Capsiceae</taxon>
        <taxon>Capsicum</taxon>
    </lineage>
</organism>
<dbReference type="GO" id="GO:0008168">
    <property type="term" value="F:methyltransferase activity"/>
    <property type="evidence" value="ECO:0000318"/>
    <property type="project" value="GO_Central"/>
</dbReference>
<reference evidence="1 2" key="1">
    <citation type="journal article" date="2014" name="Nat. Genet.">
        <title>Genome sequence of the hot pepper provides insights into the evolution of pungency in Capsicum species.</title>
        <authorList>
            <person name="Kim S."/>
            <person name="Park M."/>
            <person name="Yeom S.I."/>
            <person name="Kim Y.M."/>
            <person name="Lee J.M."/>
            <person name="Lee H.A."/>
            <person name="Seo E."/>
            <person name="Choi J."/>
            <person name="Cheong K."/>
            <person name="Kim K.T."/>
            <person name="Jung K."/>
            <person name="Lee G.W."/>
            <person name="Oh S.K."/>
            <person name="Bae C."/>
            <person name="Kim S.B."/>
            <person name="Lee H.Y."/>
            <person name="Kim S.Y."/>
            <person name="Kim M.S."/>
            <person name="Kang B.C."/>
            <person name="Jo Y.D."/>
            <person name="Yang H.B."/>
            <person name="Jeong H.J."/>
            <person name="Kang W.H."/>
            <person name="Kwon J.K."/>
            <person name="Shin C."/>
            <person name="Lim J.Y."/>
            <person name="Park J.H."/>
            <person name="Huh J.H."/>
            <person name="Kim J.S."/>
            <person name="Kim B.D."/>
            <person name="Cohen O."/>
            <person name="Paran I."/>
            <person name="Suh M.C."/>
            <person name="Lee S.B."/>
            <person name="Kim Y.K."/>
            <person name="Shin Y."/>
            <person name="Noh S.J."/>
            <person name="Park J."/>
            <person name="Seo Y.S."/>
            <person name="Kwon S.Y."/>
            <person name="Kim H.A."/>
            <person name="Park J.M."/>
            <person name="Kim H.J."/>
            <person name="Choi S.B."/>
            <person name="Bosland P.W."/>
            <person name="Reeves G."/>
            <person name="Jo S.H."/>
            <person name="Lee B.W."/>
            <person name="Cho H.T."/>
            <person name="Choi H.S."/>
            <person name="Lee M.S."/>
            <person name="Yu Y."/>
            <person name="Do Choi Y."/>
            <person name="Park B.S."/>
            <person name="van Deynze A."/>
            <person name="Ashrafi H."/>
            <person name="Hill T."/>
            <person name="Kim W.T."/>
            <person name="Pai H.S."/>
            <person name="Ahn H.K."/>
            <person name="Yeam I."/>
            <person name="Giovannoni J.J."/>
            <person name="Rose J.K."/>
            <person name="Sorensen I."/>
            <person name="Lee S.J."/>
            <person name="Kim R.W."/>
            <person name="Choi I.Y."/>
            <person name="Choi B.S."/>
            <person name="Lim J.S."/>
            <person name="Lee Y.H."/>
            <person name="Choi D."/>
        </authorList>
    </citation>
    <scope>NUCLEOTIDE SEQUENCE [LARGE SCALE GENOMIC DNA]</scope>
    <source>
        <strain evidence="2">cv. CM334</strain>
    </source>
</reference>
<accession>A0A2G2YRC5</accession>
<evidence type="ECO:0000313" key="2">
    <source>
        <dbReference type="Proteomes" id="UP000222542"/>
    </source>
</evidence>
<dbReference type="STRING" id="4072.A0A2G2YRC5"/>
<dbReference type="Gramene" id="PHT72225">
    <property type="protein sequence ID" value="PHT72225"/>
    <property type="gene ID" value="T459_23010"/>
</dbReference>
<dbReference type="EMBL" id="AYRZ02000009">
    <property type="protein sequence ID" value="PHT72225.1"/>
    <property type="molecule type" value="Genomic_DNA"/>
</dbReference>
<dbReference type="Proteomes" id="UP000222542">
    <property type="component" value="Unassembled WGS sequence"/>
</dbReference>
<comment type="caution">
    <text evidence="1">The sequence shown here is derived from an EMBL/GenBank/DDBJ whole genome shotgun (WGS) entry which is preliminary data.</text>
</comment>
<gene>
    <name evidence="1" type="ORF">T459_23010</name>
</gene>
<proteinExistence type="predicted"/>
<evidence type="ECO:0000313" key="1">
    <source>
        <dbReference type="EMBL" id="PHT72225.1"/>
    </source>
</evidence>
<protein>
    <submittedName>
        <fullName evidence="1">Uncharacterized protein</fullName>
    </submittedName>
</protein>
<dbReference type="AlphaFoldDB" id="A0A2G2YRC5"/>
<sequence length="264" mass="29154">MVLNIDRTRLLTELPESNPNLLVVSMVKRVVSELSRIIVSEKEKMVIDECGGRCRLKLENDQLEDVEKVAIRELGRYLRAIAAVEMTLKLMAEDKGCVELENFVVIGKSKIKVLSIYRTRLLKEFLESKQNEGSVSVKEKMVIVDECGGPLFVRAMVVVCLLERVPFTAIDSSMSLRKLENDPLEDTKKVATSELGGVLGALVAVEMALTSAVEDNGCVELENFVVSGKSRIMVLNLDGTRLLKELPESKKNEGSVSGGNRGNN</sequence>
<reference evidence="1 2" key="2">
    <citation type="journal article" date="2017" name="Genome Biol.">
        <title>New reference genome sequences of hot pepper reveal the massive evolution of plant disease-resistance genes by retroduplication.</title>
        <authorList>
            <person name="Kim S."/>
            <person name="Park J."/>
            <person name="Yeom S.I."/>
            <person name="Kim Y.M."/>
            <person name="Seo E."/>
            <person name="Kim K.T."/>
            <person name="Kim M.S."/>
            <person name="Lee J.M."/>
            <person name="Cheong K."/>
            <person name="Shin H.S."/>
            <person name="Kim S.B."/>
            <person name="Han K."/>
            <person name="Lee J."/>
            <person name="Park M."/>
            <person name="Lee H.A."/>
            <person name="Lee H.Y."/>
            <person name="Lee Y."/>
            <person name="Oh S."/>
            <person name="Lee J.H."/>
            <person name="Choi E."/>
            <person name="Choi E."/>
            <person name="Lee S.E."/>
            <person name="Jeon J."/>
            <person name="Kim H."/>
            <person name="Choi G."/>
            <person name="Song H."/>
            <person name="Lee J."/>
            <person name="Lee S.C."/>
            <person name="Kwon J.K."/>
            <person name="Lee H.Y."/>
            <person name="Koo N."/>
            <person name="Hong Y."/>
            <person name="Kim R.W."/>
            <person name="Kang W.H."/>
            <person name="Huh J.H."/>
            <person name="Kang B.C."/>
            <person name="Yang T.J."/>
            <person name="Lee Y.H."/>
            <person name="Bennetzen J.L."/>
            <person name="Choi D."/>
        </authorList>
    </citation>
    <scope>NUCLEOTIDE SEQUENCE [LARGE SCALE GENOMIC DNA]</scope>
    <source>
        <strain evidence="2">cv. CM334</strain>
    </source>
</reference>